<reference evidence="2" key="2">
    <citation type="submission" date="2015-01" db="EMBL/GenBank/DDBJ databases">
        <title>Evolutionary Origins and Diversification of the Mycorrhizal Mutualists.</title>
        <authorList>
            <consortium name="DOE Joint Genome Institute"/>
            <consortium name="Mycorrhizal Genomics Consortium"/>
            <person name="Kohler A."/>
            <person name="Kuo A."/>
            <person name="Nagy L.G."/>
            <person name="Floudas D."/>
            <person name="Copeland A."/>
            <person name="Barry K.W."/>
            <person name="Cichocki N."/>
            <person name="Veneault-Fourrey C."/>
            <person name="LaButti K."/>
            <person name="Lindquist E.A."/>
            <person name="Lipzen A."/>
            <person name="Lundell T."/>
            <person name="Morin E."/>
            <person name="Murat C."/>
            <person name="Riley R."/>
            <person name="Ohm R."/>
            <person name="Sun H."/>
            <person name="Tunlid A."/>
            <person name="Henrissat B."/>
            <person name="Grigoriev I.V."/>
            <person name="Hibbett D.S."/>
            <person name="Martin F."/>
        </authorList>
    </citation>
    <scope>NUCLEOTIDE SEQUENCE [LARGE SCALE GENOMIC DNA]</scope>
    <source>
        <strain evidence="2">Marx 270</strain>
    </source>
</reference>
<dbReference type="AlphaFoldDB" id="A0A0C3I9J4"/>
<sequence>MYWWYQNAQVCYAYLHDAEELPRPTEPYGPYGNLLCKLNGRPRPEWFTRGWTLQELIAPKQFKFFNKDWVPIGDKRHLAPVLEDINGVPCEVLRDGLAAKHLCVAQSMSSAADRKTERVEDRCFR</sequence>
<proteinExistence type="predicted"/>
<evidence type="ECO:0000313" key="2">
    <source>
        <dbReference type="Proteomes" id="UP000054217"/>
    </source>
</evidence>
<reference evidence="1 2" key="1">
    <citation type="submission" date="2014-04" db="EMBL/GenBank/DDBJ databases">
        <authorList>
            <consortium name="DOE Joint Genome Institute"/>
            <person name="Kuo A."/>
            <person name="Kohler A."/>
            <person name="Costa M.D."/>
            <person name="Nagy L.G."/>
            <person name="Floudas D."/>
            <person name="Copeland A."/>
            <person name="Barry K.W."/>
            <person name="Cichocki N."/>
            <person name="Veneault-Fourrey C."/>
            <person name="LaButti K."/>
            <person name="Lindquist E.A."/>
            <person name="Lipzen A."/>
            <person name="Lundell T."/>
            <person name="Morin E."/>
            <person name="Murat C."/>
            <person name="Sun H."/>
            <person name="Tunlid A."/>
            <person name="Henrissat B."/>
            <person name="Grigoriev I.V."/>
            <person name="Hibbett D.S."/>
            <person name="Martin F."/>
            <person name="Nordberg H.P."/>
            <person name="Cantor M.N."/>
            <person name="Hua S.X."/>
        </authorList>
    </citation>
    <scope>NUCLEOTIDE SEQUENCE [LARGE SCALE GENOMIC DNA]</scope>
    <source>
        <strain evidence="1 2">Marx 270</strain>
    </source>
</reference>
<accession>A0A0C3I9J4</accession>
<dbReference type="EMBL" id="KN832136">
    <property type="protein sequence ID" value="KIN93777.1"/>
    <property type="molecule type" value="Genomic_DNA"/>
</dbReference>
<dbReference type="PANTHER" id="PTHR10622:SF12">
    <property type="entry name" value="HET DOMAIN-CONTAINING PROTEIN"/>
    <property type="match status" value="1"/>
</dbReference>
<protein>
    <submittedName>
        <fullName evidence="1">Uncharacterized protein</fullName>
    </submittedName>
</protein>
<dbReference type="InParanoid" id="A0A0C3I9J4"/>
<dbReference type="PANTHER" id="PTHR10622">
    <property type="entry name" value="HET DOMAIN-CONTAINING PROTEIN"/>
    <property type="match status" value="1"/>
</dbReference>
<organism evidence="1 2">
    <name type="scientific">Pisolithus tinctorius Marx 270</name>
    <dbReference type="NCBI Taxonomy" id="870435"/>
    <lineage>
        <taxon>Eukaryota</taxon>
        <taxon>Fungi</taxon>
        <taxon>Dikarya</taxon>
        <taxon>Basidiomycota</taxon>
        <taxon>Agaricomycotina</taxon>
        <taxon>Agaricomycetes</taxon>
        <taxon>Agaricomycetidae</taxon>
        <taxon>Boletales</taxon>
        <taxon>Sclerodermatineae</taxon>
        <taxon>Pisolithaceae</taxon>
        <taxon>Pisolithus</taxon>
    </lineage>
</organism>
<gene>
    <name evidence="1" type="ORF">M404DRAFT_943393</name>
</gene>
<dbReference type="OrthoDB" id="2654851at2759"/>
<evidence type="ECO:0000313" key="1">
    <source>
        <dbReference type="EMBL" id="KIN93777.1"/>
    </source>
</evidence>
<keyword evidence="2" id="KW-1185">Reference proteome</keyword>
<dbReference type="STRING" id="870435.A0A0C3I9J4"/>
<name>A0A0C3I9J4_PISTI</name>
<dbReference type="Proteomes" id="UP000054217">
    <property type="component" value="Unassembled WGS sequence"/>
</dbReference>
<dbReference type="HOGENOM" id="CLU_000288_138_5_1"/>